<name>A0A9P6IMC7_9FUNG</name>
<evidence type="ECO:0000313" key="3">
    <source>
        <dbReference type="Proteomes" id="UP000749646"/>
    </source>
</evidence>
<dbReference type="OrthoDB" id="504170at2759"/>
<accession>A0A9P6IMC7</accession>
<keyword evidence="3" id="KW-1185">Reference proteome</keyword>
<comment type="caution">
    <text evidence="2">The sequence shown here is derived from an EMBL/GenBank/DDBJ whole genome shotgun (WGS) entry which is preliminary data.</text>
</comment>
<evidence type="ECO:0000313" key="2">
    <source>
        <dbReference type="EMBL" id="KAF9926613.1"/>
    </source>
</evidence>
<proteinExistence type="predicted"/>
<sequence>MQQNQANAGYETTAAMKINPRPRTGLYPKREYGGAALGGLGGAGVPSHLGASPLSSQSSNMNATDHGYEGSGAGGAKRDSYSNRRQSMAVVMGKRPGAAPAAIQEEEE</sequence>
<dbReference type="EMBL" id="JAAAHW010010397">
    <property type="protein sequence ID" value="KAF9926613.1"/>
    <property type="molecule type" value="Genomic_DNA"/>
</dbReference>
<evidence type="ECO:0000256" key="1">
    <source>
        <dbReference type="SAM" id="MobiDB-lite"/>
    </source>
</evidence>
<protein>
    <submittedName>
        <fullName evidence="2">Uncharacterized protein</fullName>
    </submittedName>
</protein>
<reference evidence="2" key="1">
    <citation type="journal article" date="2020" name="Fungal Divers.">
        <title>Resolving the Mortierellaceae phylogeny through synthesis of multi-gene phylogenetics and phylogenomics.</title>
        <authorList>
            <person name="Vandepol N."/>
            <person name="Liber J."/>
            <person name="Desiro A."/>
            <person name="Na H."/>
            <person name="Kennedy M."/>
            <person name="Barry K."/>
            <person name="Grigoriev I.V."/>
            <person name="Miller A.N."/>
            <person name="O'Donnell K."/>
            <person name="Stajich J.E."/>
            <person name="Bonito G."/>
        </authorList>
    </citation>
    <scope>NUCLEOTIDE SEQUENCE</scope>
    <source>
        <strain evidence="2">MES-2147</strain>
    </source>
</reference>
<dbReference type="AlphaFoldDB" id="A0A9P6IMC7"/>
<feature type="compositionally biased region" description="Gly residues" evidence="1">
    <location>
        <begin position="35"/>
        <end position="44"/>
    </location>
</feature>
<dbReference type="Proteomes" id="UP000749646">
    <property type="component" value="Unassembled WGS sequence"/>
</dbReference>
<gene>
    <name evidence="2" type="ORF">BGZ65_007215</name>
</gene>
<feature type="region of interest" description="Disordered" evidence="1">
    <location>
        <begin position="1"/>
        <end position="86"/>
    </location>
</feature>
<feature type="compositionally biased region" description="Polar residues" evidence="1">
    <location>
        <begin position="53"/>
        <end position="63"/>
    </location>
</feature>
<organism evidence="2 3">
    <name type="scientific">Modicella reniformis</name>
    <dbReference type="NCBI Taxonomy" id="1440133"/>
    <lineage>
        <taxon>Eukaryota</taxon>
        <taxon>Fungi</taxon>
        <taxon>Fungi incertae sedis</taxon>
        <taxon>Mucoromycota</taxon>
        <taxon>Mortierellomycotina</taxon>
        <taxon>Mortierellomycetes</taxon>
        <taxon>Mortierellales</taxon>
        <taxon>Mortierellaceae</taxon>
        <taxon>Modicella</taxon>
    </lineage>
</organism>